<dbReference type="PANTHER" id="PTHR32054">
    <property type="entry name" value="HEAVY CHAIN, PUTATIVE, EXPRESSED-RELATED-RELATED"/>
    <property type="match status" value="1"/>
</dbReference>
<evidence type="ECO:0000256" key="4">
    <source>
        <dbReference type="SAM" id="MobiDB-lite"/>
    </source>
</evidence>
<evidence type="ECO:0000313" key="7">
    <source>
        <dbReference type="Proteomes" id="UP000030711"/>
    </source>
</evidence>
<feature type="coiled-coil region" evidence="3">
    <location>
        <begin position="60"/>
        <end position="94"/>
    </location>
</feature>
<dbReference type="KEGG" id="egr:104429514"/>
<accession>A0A058ZVH0</accession>
<dbReference type="EMBL" id="KK198954">
    <property type="protein sequence ID" value="KCW45020.1"/>
    <property type="molecule type" value="Genomic_DNA"/>
</dbReference>
<dbReference type="FunCoup" id="A0A058ZVH0">
    <property type="interactions" value="122"/>
</dbReference>
<dbReference type="Gramene" id="KCW45020">
    <property type="protein sequence ID" value="KCW45020"/>
    <property type="gene ID" value="EUGRSUZ_L01393"/>
</dbReference>
<protein>
    <recommendedName>
        <fullName evidence="8">WEB family protein</fullName>
    </recommendedName>
</protein>
<dbReference type="Pfam" id="PF05701">
    <property type="entry name" value="WEMBL"/>
    <property type="match status" value="1"/>
</dbReference>
<feature type="coiled-coil region" evidence="3">
    <location>
        <begin position="505"/>
        <end position="546"/>
    </location>
</feature>
<dbReference type="PANTHER" id="PTHR32054:SF42">
    <property type="entry name" value="WEB FAMILY PROTEIN"/>
    <property type="match status" value="1"/>
</dbReference>
<organism evidence="6">
    <name type="scientific">Eucalyptus grandis</name>
    <name type="common">Flooded gum</name>
    <dbReference type="NCBI Taxonomy" id="71139"/>
    <lineage>
        <taxon>Eukaryota</taxon>
        <taxon>Viridiplantae</taxon>
        <taxon>Streptophyta</taxon>
        <taxon>Embryophyta</taxon>
        <taxon>Tracheophyta</taxon>
        <taxon>Spermatophyta</taxon>
        <taxon>Magnoliopsida</taxon>
        <taxon>eudicotyledons</taxon>
        <taxon>Gunneridae</taxon>
        <taxon>Pentapetalae</taxon>
        <taxon>rosids</taxon>
        <taxon>malvids</taxon>
        <taxon>Myrtales</taxon>
        <taxon>Myrtaceae</taxon>
        <taxon>Myrtoideae</taxon>
        <taxon>Eucalypteae</taxon>
        <taxon>Eucalyptus</taxon>
    </lineage>
</organism>
<reference evidence="5" key="4">
    <citation type="submission" date="2023-07" db="EMBL/GenBank/DDBJ databases">
        <authorList>
            <person name="Myburg A.A."/>
            <person name="Grattapaglia D."/>
            <person name="Tuskan G.A."/>
            <person name="Hellsten U."/>
            <person name="Hayes R.D."/>
            <person name="Grimwood J."/>
            <person name="Jenkins J."/>
            <person name="Lindquist E."/>
            <person name="Tice H."/>
            <person name="Bauer D."/>
            <person name="Goodstein D.M."/>
            <person name="Dubchak I."/>
            <person name="Poliakov A."/>
            <person name="Mizrachi E."/>
            <person name="Kullan A.R."/>
            <person name="Hussey S.G."/>
            <person name="Pinard D."/>
            <person name="Van D.M."/>
            <person name="Singh P."/>
            <person name="Van J.I."/>
            <person name="Silva-Junior O.B."/>
            <person name="Togawa R.C."/>
            <person name="Pappas M.R."/>
            <person name="Faria D.A."/>
            <person name="Sansaloni C.P."/>
            <person name="Petroli C.D."/>
            <person name="Yang X."/>
            <person name="Ranjan P."/>
            <person name="Tschaplinski T.J."/>
            <person name="Ye C.Y."/>
            <person name="Li T."/>
            <person name="Sterck L."/>
            <person name="Vanneste K."/>
            <person name="Murat F."/>
            <person name="Soler M."/>
            <person name="Clemente H.S."/>
            <person name="Saidi N."/>
            <person name="Cassan-Wang H."/>
            <person name="Dunand C."/>
            <person name="Hefer C.A."/>
            <person name="Bornberg-Bauer E."/>
            <person name="Kersting A.R."/>
            <person name="Vining K."/>
            <person name="Amarasinghe V."/>
            <person name="Ranik M."/>
            <person name="Naithani S."/>
            <person name="Elser J."/>
            <person name="Boyd A.E."/>
            <person name="Liston A."/>
            <person name="Spatafora J.W."/>
            <person name="Dharmwardhana P."/>
            <person name="Raja R."/>
            <person name="Sullivan C."/>
            <person name="Romanel E."/>
            <person name="Alves-Ferreira M."/>
            <person name="Kulheim C."/>
            <person name="Foley W."/>
            <person name="Carocha V."/>
            <person name="Paiva J."/>
            <person name="Kudrna D."/>
            <person name="Brommonschenkel S.H."/>
            <person name="Pasquali G."/>
            <person name="Byrne M."/>
            <person name="Rigault P."/>
            <person name="Tibbits J."/>
            <person name="Spokevicius A."/>
            <person name="Jones R.C."/>
            <person name="Steane D.A."/>
            <person name="Vaillancourt R.E."/>
            <person name="Potts B.M."/>
            <person name="Joubert F."/>
            <person name="Barry K."/>
            <person name="Pappas G.J."/>
            <person name="Strauss S.H."/>
            <person name="Jaiswal P."/>
            <person name="Grima-Pettenati J."/>
            <person name="Salse J."/>
            <person name="Van D.P."/>
            <person name="Rokhsar D.S."/>
            <person name="Schmutz J."/>
        </authorList>
    </citation>
    <scope>NUCLEOTIDE SEQUENCE</scope>
    <source>
        <tissue evidence="5">Leaf extractions</tissue>
    </source>
</reference>
<dbReference type="OMA" id="KAHACEM"/>
<evidence type="ECO:0000313" key="6">
    <source>
        <dbReference type="EMBL" id="KCW45020.1"/>
    </source>
</evidence>
<feature type="compositionally biased region" description="Basic and acidic residues" evidence="4">
    <location>
        <begin position="404"/>
        <end position="427"/>
    </location>
</feature>
<dbReference type="OrthoDB" id="1933125at2759"/>
<feature type="region of interest" description="Disordered" evidence="4">
    <location>
        <begin position="402"/>
        <end position="427"/>
    </location>
</feature>
<evidence type="ECO:0000256" key="3">
    <source>
        <dbReference type="SAM" id="Coils"/>
    </source>
</evidence>
<dbReference type="InParanoid" id="A0A058ZVH0"/>
<keyword evidence="2 3" id="KW-0175">Coiled coil</keyword>
<sequence length="564" mass="63622">MVNIRIKDDQNPVESPRAEVGEIDTRAPFQSVKAAVSLFGEVASKKKPAIKRSKTSSENVLDKETQLLLAQKELNRIKQQLENAETTKTRALSDLGKANRTVQELTTKLNSAIESKQAAIEATEAVKHKAKHLERVKSQNLERTSSWKKELGTTRDEYRRAAAELNTAKQELTKIRQDFDATLEAKLAAFQQAAEAQRSAKVNSEKASELSKEIQAMRHSLDHLKATSFQAEKEQAKFVEEKDARLKACKIAKEEVEEKLPSLKKEFNPAQTRNLELKLGETTEEIEVLQNEMKKVHASDMDSVKVITTELNEATKALQNVAEEESSCRELVNSLRQELEDMKTERISLEAREAELQRTMKTLQAELVEQKQELEAAPQEEMENDAADEQKISLAIQKTMQEAEEMRRAAEELKREAEASRVGEEEVERMLEATLKEAEVAKTAEKRALDQIKNLSAKADMVSASDPDSSGWIRMSVQEFESLSRKVEESENLAEMKLAAAAFQMEAVNTKKSEAEKRKEVILKEIEEIKEATEFALKQAEMAEAAKKAIEGELTKRRQQEQGN</sequence>
<proteinExistence type="inferred from homology"/>
<feature type="coiled-coil region" evidence="3">
    <location>
        <begin position="151"/>
        <end position="178"/>
    </location>
</feature>
<dbReference type="GO" id="GO:0005829">
    <property type="term" value="C:cytosol"/>
    <property type="evidence" value="ECO:0000318"/>
    <property type="project" value="GO_Central"/>
</dbReference>
<evidence type="ECO:0000256" key="2">
    <source>
        <dbReference type="ARBA" id="ARBA00023054"/>
    </source>
</evidence>
<dbReference type="Proteomes" id="UP000030711">
    <property type="component" value="Unassembled WGS sequence"/>
</dbReference>
<evidence type="ECO:0008006" key="8">
    <source>
        <dbReference type="Google" id="ProtNLM"/>
    </source>
</evidence>
<dbReference type="InterPro" id="IPR008545">
    <property type="entry name" value="Web"/>
</dbReference>
<dbReference type="EMBL" id="MU848438">
    <property type="protein sequence ID" value="KAK2632567.1"/>
    <property type="molecule type" value="Genomic_DNA"/>
</dbReference>
<evidence type="ECO:0000313" key="5">
    <source>
        <dbReference type="EMBL" id="KAK2632567.1"/>
    </source>
</evidence>
<comment type="similarity">
    <text evidence="1">Belongs to the WEB family.</text>
</comment>
<dbReference type="eggNOG" id="ENOG502QV0R">
    <property type="taxonomic scope" value="Eukaryota"/>
</dbReference>
<dbReference type="GO" id="GO:0009903">
    <property type="term" value="P:chloroplast avoidance movement"/>
    <property type="evidence" value="ECO:0000318"/>
    <property type="project" value="GO_Central"/>
</dbReference>
<keyword evidence="7" id="KW-1185">Reference proteome</keyword>
<reference evidence="6" key="1">
    <citation type="submission" date="2013-07" db="EMBL/GenBank/DDBJ databases">
        <title>The genome of Eucalyptus grandis.</title>
        <authorList>
            <person name="Schmutz J."/>
            <person name="Hayes R."/>
            <person name="Myburg A."/>
            <person name="Tuskan G."/>
            <person name="Grattapaglia D."/>
            <person name="Rokhsar D.S."/>
        </authorList>
    </citation>
    <scope>NUCLEOTIDE SEQUENCE</scope>
    <source>
        <tissue evidence="6">Leaf extractions</tissue>
    </source>
</reference>
<name>A0A058ZVH0_EUCGR</name>
<reference evidence="5" key="2">
    <citation type="journal article" date="2014" name="Nature">
        <title>The genome of Eucalyptus grandis.</title>
        <authorList>
            <person name="Myburg A.A."/>
            <person name="Grattapaglia D."/>
            <person name="Tuskan G.A."/>
            <person name="Hellsten U."/>
            <person name="Hayes R.D."/>
            <person name="Grimwood J."/>
            <person name="Jenkins J."/>
            <person name="Lindquist E."/>
            <person name="Tice H."/>
            <person name="Bauer D."/>
            <person name="Goodstein D.M."/>
            <person name="Dubchak I."/>
            <person name="Poliakov A."/>
            <person name="Mizrachi E."/>
            <person name="Kullan A.R."/>
            <person name="Hussey S.G."/>
            <person name="Pinard D."/>
            <person name="van der Merwe K."/>
            <person name="Singh P."/>
            <person name="van Jaarsveld I."/>
            <person name="Silva-Junior O.B."/>
            <person name="Togawa R.C."/>
            <person name="Pappas M.R."/>
            <person name="Faria D.A."/>
            <person name="Sansaloni C.P."/>
            <person name="Petroli C.D."/>
            <person name="Yang X."/>
            <person name="Ranjan P."/>
            <person name="Tschaplinski T.J."/>
            <person name="Ye C.Y."/>
            <person name="Li T."/>
            <person name="Sterck L."/>
            <person name="Vanneste K."/>
            <person name="Murat F."/>
            <person name="Soler M."/>
            <person name="Clemente H.S."/>
            <person name="Saidi N."/>
            <person name="Cassan-Wang H."/>
            <person name="Dunand C."/>
            <person name="Hefer C.A."/>
            <person name="Bornberg-Bauer E."/>
            <person name="Kersting A.R."/>
            <person name="Vining K."/>
            <person name="Amarasinghe V."/>
            <person name="Ranik M."/>
            <person name="Naithani S."/>
            <person name="Elser J."/>
            <person name="Boyd A.E."/>
            <person name="Liston A."/>
            <person name="Spatafora J.W."/>
            <person name="Dharmwardhana P."/>
            <person name="Raja R."/>
            <person name="Sullivan C."/>
            <person name="Romanel E."/>
            <person name="Alves-Ferreira M."/>
            <person name="Kulheim C."/>
            <person name="Foley W."/>
            <person name="Carocha V."/>
            <person name="Paiva J."/>
            <person name="Kudrna D."/>
            <person name="Brommonschenkel S.H."/>
            <person name="Pasquali G."/>
            <person name="Byrne M."/>
            <person name="Rigault P."/>
            <person name="Tibbits J."/>
            <person name="Spokevicius A."/>
            <person name="Jones R.C."/>
            <person name="Steane D.A."/>
            <person name="Vaillancourt R.E."/>
            <person name="Potts B.M."/>
            <person name="Joubert F."/>
            <person name="Barry K."/>
            <person name="Pappas G.J."/>
            <person name="Strauss S.H."/>
            <person name="Jaiswal P."/>
            <person name="Grima-Pettenati J."/>
            <person name="Salse J."/>
            <person name="Van de Peer Y."/>
            <person name="Rokhsar D.S."/>
            <person name="Schmutz J."/>
        </authorList>
    </citation>
    <scope>NUCLEOTIDE SEQUENCE</scope>
    <source>
        <tissue evidence="5">Leaf extractions</tissue>
    </source>
</reference>
<reference evidence="5" key="3">
    <citation type="submission" date="2023-04" db="EMBL/GenBank/DDBJ databases">
        <title>WGS assembly of Eucalyptus grandis.</title>
        <authorList>
            <person name="Myburg A."/>
            <person name="Grattapaglia D."/>
            <person name="Tuskan G."/>
            <person name="Hellsten U."/>
            <person name="Hayes R."/>
            <person name="Grimwood J."/>
            <person name="Jenkins J."/>
            <person name="Lindquist E."/>
            <person name="Tice H."/>
            <person name="Bauer D."/>
            <person name="Goodstein D."/>
            <person name="Dubchak I."/>
            <person name="Poliakov A."/>
            <person name="Mizrachi E."/>
            <person name="Kullan A."/>
            <person name="Hussey S."/>
            <person name="Pinard D."/>
            <person name="Van D."/>
            <person name="Singh P."/>
            <person name="Van J."/>
            <person name="Silva-Junior O."/>
            <person name="Togawa R."/>
            <person name="Pappas M."/>
            <person name="Faria D."/>
            <person name="Sansaloni C."/>
            <person name="Petroli C."/>
            <person name="Yang X."/>
            <person name="Ranjan P."/>
            <person name="Tschaplinski T."/>
            <person name="Ye C."/>
            <person name="Li T."/>
            <person name="Sterck L."/>
            <person name="Vanneste K."/>
            <person name="Murat F."/>
            <person name="Soler M."/>
            <person name="Clemente H."/>
            <person name="Saidi N."/>
            <person name="Cassan-Wang H."/>
            <person name="Dunand C."/>
            <person name="Hefer C."/>
            <person name="Bornberg-Bauer E."/>
            <person name="Kersting A."/>
            <person name="Vining K."/>
            <person name="Amarasinghe V."/>
            <person name="Ranik M."/>
            <person name="Naithani S."/>
            <person name="Elser J."/>
            <person name="Boyd A."/>
            <person name="Liston A."/>
            <person name="Spatafora J."/>
            <person name="Dharmwardhana P."/>
            <person name="Raja R."/>
            <person name="Sullivan C."/>
            <person name="Romanel E."/>
            <person name="Alves-Ferreira M."/>
            <person name="Kulheim C."/>
            <person name="Foley W."/>
            <person name="Carocha V."/>
            <person name="Paiva J."/>
            <person name="Kudrna D."/>
            <person name="Brommonschenkel S."/>
            <person name="Pasquali G."/>
            <person name="Byrne M."/>
            <person name="Rigault P."/>
            <person name="Tibbits J."/>
            <person name="Spokevicius A."/>
            <person name="Jones R."/>
            <person name="Steane D."/>
            <person name="Vaillancourt R."/>
            <person name="Potts B."/>
            <person name="Joubert F."/>
            <person name="Barry K."/>
            <person name="Pappas G."/>
            <person name="Strauss S."/>
            <person name="Jaiswal P."/>
            <person name="Grima-Pettenati J."/>
            <person name="Salse J."/>
            <person name="Van D."/>
            <person name="Rokhsar D."/>
            <person name="Schmutz J."/>
        </authorList>
    </citation>
    <scope>NUCLEOTIDE SEQUENCE</scope>
    <source>
        <tissue evidence="5">Leaf extractions</tissue>
    </source>
</reference>
<gene>
    <name evidence="6" type="ORF">EUGRSUZ_L01393</name>
</gene>
<dbReference type="GO" id="GO:0009904">
    <property type="term" value="P:chloroplast accumulation movement"/>
    <property type="evidence" value="ECO:0000318"/>
    <property type="project" value="GO_Central"/>
</dbReference>
<dbReference type="AlphaFoldDB" id="A0A058ZVH0"/>
<evidence type="ECO:0000256" key="1">
    <source>
        <dbReference type="ARBA" id="ARBA00005485"/>
    </source>
</evidence>